<dbReference type="CDD" id="cd02181">
    <property type="entry name" value="GH16_fungal_Lam16A_glucanase"/>
    <property type="match status" value="1"/>
</dbReference>
<reference evidence="2 3" key="1">
    <citation type="journal article" date="2019" name="Nat. Ecol. Evol.">
        <title>Megaphylogeny resolves global patterns of mushroom evolution.</title>
        <authorList>
            <person name="Varga T."/>
            <person name="Krizsan K."/>
            <person name="Foldi C."/>
            <person name="Dima B."/>
            <person name="Sanchez-Garcia M."/>
            <person name="Sanchez-Ramirez S."/>
            <person name="Szollosi G.J."/>
            <person name="Szarkandi J.G."/>
            <person name="Papp V."/>
            <person name="Albert L."/>
            <person name="Andreopoulos W."/>
            <person name="Angelini C."/>
            <person name="Antonin V."/>
            <person name="Barry K.W."/>
            <person name="Bougher N.L."/>
            <person name="Buchanan P."/>
            <person name="Buyck B."/>
            <person name="Bense V."/>
            <person name="Catcheside P."/>
            <person name="Chovatia M."/>
            <person name="Cooper J."/>
            <person name="Damon W."/>
            <person name="Desjardin D."/>
            <person name="Finy P."/>
            <person name="Geml J."/>
            <person name="Haridas S."/>
            <person name="Hughes K."/>
            <person name="Justo A."/>
            <person name="Karasinski D."/>
            <person name="Kautmanova I."/>
            <person name="Kiss B."/>
            <person name="Kocsube S."/>
            <person name="Kotiranta H."/>
            <person name="LaButti K.M."/>
            <person name="Lechner B.E."/>
            <person name="Liimatainen K."/>
            <person name="Lipzen A."/>
            <person name="Lukacs Z."/>
            <person name="Mihaltcheva S."/>
            <person name="Morgado L.N."/>
            <person name="Niskanen T."/>
            <person name="Noordeloos M.E."/>
            <person name="Ohm R.A."/>
            <person name="Ortiz-Santana B."/>
            <person name="Ovrebo C."/>
            <person name="Racz N."/>
            <person name="Riley R."/>
            <person name="Savchenko A."/>
            <person name="Shiryaev A."/>
            <person name="Soop K."/>
            <person name="Spirin V."/>
            <person name="Szebenyi C."/>
            <person name="Tomsovsky M."/>
            <person name="Tulloss R.E."/>
            <person name="Uehling J."/>
            <person name="Grigoriev I.V."/>
            <person name="Vagvolgyi C."/>
            <person name="Papp T."/>
            <person name="Martin F.M."/>
            <person name="Miettinen O."/>
            <person name="Hibbett D.S."/>
            <person name="Nagy L.G."/>
        </authorList>
    </citation>
    <scope>NUCLEOTIDE SEQUENCE [LARGE SCALE GENOMIC DNA]</scope>
    <source>
        <strain evidence="2 3">FP101781</strain>
    </source>
</reference>
<dbReference type="GO" id="GO:0009251">
    <property type="term" value="P:glucan catabolic process"/>
    <property type="evidence" value="ECO:0007669"/>
    <property type="project" value="TreeGrafter"/>
</dbReference>
<name>A0A4Y7SSB6_COPMI</name>
<feature type="domain" description="GH16" evidence="1">
    <location>
        <begin position="65"/>
        <end position="314"/>
    </location>
</feature>
<dbReference type="STRING" id="71717.A0A4Y7SSB6"/>
<gene>
    <name evidence="2" type="ORF">FA13DRAFT_1797086</name>
</gene>
<dbReference type="Proteomes" id="UP000298030">
    <property type="component" value="Unassembled WGS sequence"/>
</dbReference>
<dbReference type="PANTHER" id="PTHR10963:SF24">
    <property type="entry name" value="GLYCOSIDASE C21B10.07-RELATED"/>
    <property type="match status" value="1"/>
</dbReference>
<proteinExistence type="predicted"/>
<sequence>MEDIVPPILVAPYMNVTSEDGHKAAHMRLPLSQTLAVLSLVSSTLAATYRQHKEVIGEDFIEDAFTVEGISDPTHGRVTYVNKATAQRFNLTYATKDRFILRADSDSVVQRGEKGRRSVRMKSKDSYTRHVAVFDVRHMPTGCGTWPAIWEVGANWPNGGEIDILEGVNDMGPNAATLHTGANCVMSATRKGQRGQQVEENCDVKAKGNVGCPVRMKDLRSYGPEFNKAGGGYYAVERASNHIKVWFWSRDSESAPAAVKSGAKTVDPDTWGEPDAFFPGGQNCDINKKFGPQNIIINLTFCGDWAGSASVYSRSGCKGTCINHVDKNPQAFKEAYFDIASLRTYIP</sequence>
<dbReference type="Pfam" id="PF26113">
    <property type="entry name" value="GH16_XgeA"/>
    <property type="match status" value="1"/>
</dbReference>
<evidence type="ECO:0000313" key="3">
    <source>
        <dbReference type="Proteomes" id="UP000298030"/>
    </source>
</evidence>
<comment type="caution">
    <text evidence="2">The sequence shown here is derived from an EMBL/GenBank/DDBJ whole genome shotgun (WGS) entry which is preliminary data.</text>
</comment>
<evidence type="ECO:0000259" key="1">
    <source>
        <dbReference type="PROSITE" id="PS51762"/>
    </source>
</evidence>
<organism evidence="2 3">
    <name type="scientific">Coprinellus micaceus</name>
    <name type="common">Glistening ink-cap mushroom</name>
    <name type="synonym">Coprinus micaceus</name>
    <dbReference type="NCBI Taxonomy" id="71717"/>
    <lineage>
        <taxon>Eukaryota</taxon>
        <taxon>Fungi</taxon>
        <taxon>Dikarya</taxon>
        <taxon>Basidiomycota</taxon>
        <taxon>Agaricomycotina</taxon>
        <taxon>Agaricomycetes</taxon>
        <taxon>Agaricomycetidae</taxon>
        <taxon>Agaricales</taxon>
        <taxon>Agaricineae</taxon>
        <taxon>Psathyrellaceae</taxon>
        <taxon>Coprinellus</taxon>
    </lineage>
</organism>
<dbReference type="OrthoDB" id="192832at2759"/>
<dbReference type="InterPro" id="IPR000757">
    <property type="entry name" value="Beta-glucanase-like"/>
</dbReference>
<dbReference type="PROSITE" id="PS51762">
    <property type="entry name" value="GH16_2"/>
    <property type="match status" value="1"/>
</dbReference>
<keyword evidence="2" id="KW-0378">Hydrolase</keyword>
<accession>A0A4Y7SSB6</accession>
<dbReference type="SUPFAM" id="SSF49899">
    <property type="entry name" value="Concanavalin A-like lectins/glucanases"/>
    <property type="match status" value="1"/>
</dbReference>
<evidence type="ECO:0000313" key="2">
    <source>
        <dbReference type="EMBL" id="TEB24528.1"/>
    </source>
</evidence>
<dbReference type="PANTHER" id="PTHR10963">
    <property type="entry name" value="GLYCOSYL HYDROLASE-RELATED"/>
    <property type="match status" value="1"/>
</dbReference>
<dbReference type="InterPro" id="IPR050546">
    <property type="entry name" value="Glycosyl_Hydrlase_16"/>
</dbReference>
<dbReference type="InterPro" id="IPR013320">
    <property type="entry name" value="ConA-like_dom_sf"/>
</dbReference>
<dbReference type="Gene3D" id="2.60.120.200">
    <property type="match status" value="1"/>
</dbReference>
<keyword evidence="3" id="KW-1185">Reference proteome</keyword>
<dbReference type="AlphaFoldDB" id="A0A4Y7SSB6"/>
<dbReference type="GO" id="GO:0004553">
    <property type="term" value="F:hydrolase activity, hydrolyzing O-glycosyl compounds"/>
    <property type="evidence" value="ECO:0007669"/>
    <property type="project" value="InterPro"/>
</dbReference>
<dbReference type="EMBL" id="QPFP01000065">
    <property type="protein sequence ID" value="TEB24528.1"/>
    <property type="molecule type" value="Genomic_DNA"/>
</dbReference>
<protein>
    <submittedName>
        <fullName evidence="2">Family 16 glycosyl hydrolase</fullName>
    </submittedName>
</protein>